<keyword evidence="3" id="KW-1185">Reference proteome</keyword>
<organism evidence="2 3">
    <name type="scientific">Penicillium brevicompactum</name>
    <dbReference type="NCBI Taxonomy" id="5074"/>
    <lineage>
        <taxon>Eukaryota</taxon>
        <taxon>Fungi</taxon>
        <taxon>Dikarya</taxon>
        <taxon>Ascomycota</taxon>
        <taxon>Pezizomycotina</taxon>
        <taxon>Eurotiomycetes</taxon>
        <taxon>Eurotiomycetidae</taxon>
        <taxon>Eurotiales</taxon>
        <taxon>Aspergillaceae</taxon>
        <taxon>Penicillium</taxon>
    </lineage>
</organism>
<proteinExistence type="predicted"/>
<dbReference type="PANTHER" id="PTHR37488">
    <property type="entry name" value="DUF1275 DOMAIN-CONTAINING PROTEIN"/>
    <property type="match status" value="1"/>
</dbReference>
<feature type="transmembrane region" description="Helical" evidence="1">
    <location>
        <begin position="136"/>
        <end position="154"/>
    </location>
</feature>
<evidence type="ECO:0000313" key="3">
    <source>
        <dbReference type="Proteomes" id="UP001148299"/>
    </source>
</evidence>
<evidence type="ECO:0008006" key="4">
    <source>
        <dbReference type="Google" id="ProtNLM"/>
    </source>
</evidence>
<feature type="transmembrane region" description="Helical" evidence="1">
    <location>
        <begin position="75"/>
        <end position="93"/>
    </location>
</feature>
<keyword evidence="1" id="KW-0472">Membrane</keyword>
<feature type="transmembrane region" description="Helical" evidence="1">
    <location>
        <begin position="105"/>
        <end position="124"/>
    </location>
</feature>
<evidence type="ECO:0000313" key="2">
    <source>
        <dbReference type="EMBL" id="KAJ5340240.1"/>
    </source>
</evidence>
<feature type="transmembrane region" description="Helical" evidence="1">
    <location>
        <begin position="193"/>
        <end position="211"/>
    </location>
</feature>
<dbReference type="AlphaFoldDB" id="A0A9W9QMW6"/>
<keyword evidence="1" id="KW-1133">Transmembrane helix</keyword>
<sequence length="243" mass="25773">MANGSTSTSRVWAYLTDEIREDLLLESELVLLSFATGIQDAASWSDYGCFASNQTGNALFLAIGAAGLGGTAYSLPHVGMSLGAFLAGGWAVGQIGNFFGVRKRLWLITSSAFQTALVYATAAIQYSLPMKQDSPAALAGIFLLAFSSGAQVALGRSLKITDITTAMATAAFIDVAADPCLLKIQNRQRNRRVIFLLMLVGGCFVGAFSQAAINSTFAIILCAVCKTVVTFAFLMNKPIEERL</sequence>
<gene>
    <name evidence="2" type="ORF">N7541_009364</name>
</gene>
<dbReference type="EMBL" id="JAPZBR010000008">
    <property type="protein sequence ID" value="KAJ5340240.1"/>
    <property type="molecule type" value="Genomic_DNA"/>
</dbReference>
<comment type="caution">
    <text evidence="2">The sequence shown here is derived from an EMBL/GenBank/DDBJ whole genome shotgun (WGS) entry which is preliminary data.</text>
</comment>
<dbReference type="InterPro" id="IPR010699">
    <property type="entry name" value="DUF1275"/>
</dbReference>
<accession>A0A9W9QMW6</accession>
<protein>
    <recommendedName>
        <fullName evidence="4">DUF1275 domain protein</fullName>
    </recommendedName>
</protein>
<name>A0A9W9QMW6_PENBR</name>
<reference evidence="2" key="1">
    <citation type="submission" date="2022-12" db="EMBL/GenBank/DDBJ databases">
        <authorList>
            <person name="Petersen C."/>
        </authorList>
    </citation>
    <scope>NUCLEOTIDE SEQUENCE</scope>
    <source>
        <strain evidence="2">IBT 35675</strain>
    </source>
</reference>
<reference evidence="2" key="2">
    <citation type="journal article" date="2023" name="IMA Fungus">
        <title>Comparative genomic study of the Penicillium genus elucidates a diverse pangenome and 15 lateral gene transfer events.</title>
        <authorList>
            <person name="Petersen C."/>
            <person name="Sorensen T."/>
            <person name="Nielsen M.R."/>
            <person name="Sondergaard T.E."/>
            <person name="Sorensen J.L."/>
            <person name="Fitzpatrick D.A."/>
            <person name="Frisvad J.C."/>
            <person name="Nielsen K.L."/>
        </authorList>
    </citation>
    <scope>NUCLEOTIDE SEQUENCE</scope>
    <source>
        <strain evidence="2">IBT 35675</strain>
    </source>
</reference>
<dbReference type="Proteomes" id="UP001148299">
    <property type="component" value="Unassembled WGS sequence"/>
</dbReference>
<keyword evidence="1" id="KW-0812">Transmembrane</keyword>
<dbReference type="PANTHER" id="PTHR37488:SF2">
    <property type="entry name" value="DUF1275 DOMAIN-CONTAINING PROTEIN"/>
    <property type="match status" value="1"/>
</dbReference>
<evidence type="ECO:0000256" key="1">
    <source>
        <dbReference type="SAM" id="Phobius"/>
    </source>
</evidence>
<dbReference type="Pfam" id="PF06912">
    <property type="entry name" value="DUF1275"/>
    <property type="match status" value="1"/>
</dbReference>
<feature type="transmembrane region" description="Helical" evidence="1">
    <location>
        <begin position="217"/>
        <end position="235"/>
    </location>
</feature>